<dbReference type="Proteomes" id="UP001203297">
    <property type="component" value="Unassembled WGS sequence"/>
</dbReference>
<dbReference type="Gene3D" id="3.80.10.10">
    <property type="entry name" value="Ribonuclease Inhibitor"/>
    <property type="match status" value="1"/>
</dbReference>
<organism evidence="1 2">
    <name type="scientific">Multifurca ochricompacta</name>
    <dbReference type="NCBI Taxonomy" id="376703"/>
    <lineage>
        <taxon>Eukaryota</taxon>
        <taxon>Fungi</taxon>
        <taxon>Dikarya</taxon>
        <taxon>Basidiomycota</taxon>
        <taxon>Agaricomycotina</taxon>
        <taxon>Agaricomycetes</taxon>
        <taxon>Russulales</taxon>
        <taxon>Russulaceae</taxon>
        <taxon>Multifurca</taxon>
    </lineage>
</organism>
<name>A0AAD4MBK9_9AGAM</name>
<protein>
    <submittedName>
        <fullName evidence="1">Uncharacterized protein</fullName>
    </submittedName>
</protein>
<evidence type="ECO:0000313" key="1">
    <source>
        <dbReference type="EMBL" id="KAI0306094.1"/>
    </source>
</evidence>
<evidence type="ECO:0000313" key="2">
    <source>
        <dbReference type="Proteomes" id="UP001203297"/>
    </source>
</evidence>
<accession>A0AAD4MBK9</accession>
<proteinExistence type="predicted"/>
<reference evidence="1" key="1">
    <citation type="journal article" date="2022" name="New Phytol.">
        <title>Evolutionary transition to the ectomycorrhizal habit in the genomes of a hyperdiverse lineage of mushroom-forming fungi.</title>
        <authorList>
            <person name="Looney B."/>
            <person name="Miyauchi S."/>
            <person name="Morin E."/>
            <person name="Drula E."/>
            <person name="Courty P.E."/>
            <person name="Kohler A."/>
            <person name="Kuo A."/>
            <person name="LaButti K."/>
            <person name="Pangilinan J."/>
            <person name="Lipzen A."/>
            <person name="Riley R."/>
            <person name="Andreopoulos W."/>
            <person name="He G."/>
            <person name="Johnson J."/>
            <person name="Nolan M."/>
            <person name="Tritt A."/>
            <person name="Barry K.W."/>
            <person name="Grigoriev I.V."/>
            <person name="Nagy L.G."/>
            <person name="Hibbett D."/>
            <person name="Henrissat B."/>
            <person name="Matheny P.B."/>
            <person name="Labbe J."/>
            <person name="Martin F.M."/>
        </authorList>
    </citation>
    <scope>NUCLEOTIDE SEQUENCE</scope>
    <source>
        <strain evidence="1">BPL690</strain>
    </source>
</reference>
<dbReference type="EMBL" id="WTXG01000004">
    <property type="protein sequence ID" value="KAI0306094.1"/>
    <property type="molecule type" value="Genomic_DNA"/>
</dbReference>
<dbReference type="InterPro" id="IPR032675">
    <property type="entry name" value="LRR_dom_sf"/>
</dbReference>
<sequence length="270" mass="29094">MVATPRPSILLTATLTPRDDSPGKVPSALLIGSPSVMSAIAGGKSHSSARPFGRIDSKETSLDRGYVSVDALCLALEHMNRIRKIRIHSPWGTKYGDRIMNVIYGALCRGAPSLEELDLAPDLPFLVSSGPDRKMMVSLSLLAELRVLRLDQVTHLRLSAARPMWPALEPLLNTLALLPNLQILELYGVLPTGHSSPAPLPIDLSSLKELRLGGTGQSILAVLQALNLSETVQVHVTLPNAVTENGSRSRWLGKLRAKQSTGAEHAHTSH</sequence>
<dbReference type="SUPFAM" id="SSF52047">
    <property type="entry name" value="RNI-like"/>
    <property type="match status" value="1"/>
</dbReference>
<dbReference type="AlphaFoldDB" id="A0AAD4MBK9"/>
<keyword evidence="2" id="KW-1185">Reference proteome</keyword>
<gene>
    <name evidence="1" type="ORF">B0F90DRAFT_1814894</name>
</gene>
<comment type="caution">
    <text evidence="1">The sequence shown here is derived from an EMBL/GenBank/DDBJ whole genome shotgun (WGS) entry which is preliminary data.</text>
</comment>